<dbReference type="EMBL" id="CP059343">
    <property type="protein sequence ID" value="QMS56737.1"/>
    <property type="molecule type" value="Genomic_DNA"/>
</dbReference>
<name>A0A7D7Q3J6_KOCVA</name>
<keyword evidence="2" id="KW-1185">Reference proteome</keyword>
<dbReference type="Proteomes" id="UP000216825">
    <property type="component" value="Chromosome"/>
</dbReference>
<accession>A0A7D7Q3J6</accession>
<gene>
    <name evidence="1" type="ORF">CIB50_0001453</name>
</gene>
<evidence type="ECO:0000313" key="1">
    <source>
        <dbReference type="EMBL" id="QMS56737.1"/>
    </source>
</evidence>
<organism evidence="1 2">
    <name type="scientific">Kocuria varians</name>
    <name type="common">Micrococcus varians</name>
    <dbReference type="NCBI Taxonomy" id="1272"/>
    <lineage>
        <taxon>Bacteria</taxon>
        <taxon>Bacillati</taxon>
        <taxon>Actinomycetota</taxon>
        <taxon>Actinomycetes</taxon>
        <taxon>Micrococcales</taxon>
        <taxon>Micrococcaceae</taxon>
        <taxon>Kocuria</taxon>
    </lineage>
</organism>
<dbReference type="RefSeq" id="WP_144066419.1">
    <property type="nucleotide sequence ID" value="NZ_CP059343.1"/>
</dbReference>
<evidence type="ECO:0000313" key="2">
    <source>
        <dbReference type="Proteomes" id="UP000216825"/>
    </source>
</evidence>
<sequence>MKGSKKKRVINWSMVRFSWAALMLLGFFIFSMPLAPSGESGDWSQGVSSAAMNYTLREDSAHGAPQQAVVNGWYTNDLLAVQTKIAGDQKEQTQHITLMLFFLGLGVLGDRVLHSAGAIRDKRDA</sequence>
<reference evidence="1 2" key="2">
    <citation type="submission" date="2020-07" db="EMBL/GenBank/DDBJ databases">
        <title>Genome of starter culture bacteria Kocuria salsicia reveals its technological properties and safety for usage in meat industry.</title>
        <authorList>
            <person name="Michael M."/>
            <person name="Konstantin K."/>
            <person name="Evgenii K."/>
            <person name="Galina S."/>
            <person name="Oksana K."/>
            <person name="Andrei L."/>
        </authorList>
    </citation>
    <scope>NUCLEOTIDE SEQUENCE [LARGE SCALE GENOMIC DNA]</scope>
    <source>
        <strain evidence="1 2">80</strain>
    </source>
</reference>
<dbReference type="AlphaFoldDB" id="A0A7D7Q3J6"/>
<protein>
    <submittedName>
        <fullName evidence="1">Uncharacterized protein</fullName>
    </submittedName>
</protein>
<proteinExistence type="predicted"/>
<reference evidence="2" key="1">
    <citation type="submission" date="2017-08" db="EMBL/GenBank/DDBJ databases">
        <title>Draft Genome Sequence of Kocuria varians 80.</title>
        <authorList>
            <person name="Minaev M."/>
            <person name="Kurbakov K.A."/>
            <person name="Solodovnikova G.I."/>
            <person name="Kuznetsova O.A."/>
            <person name="Lisitsyn A.B."/>
        </authorList>
    </citation>
    <scope>NUCLEOTIDE SEQUENCE [LARGE SCALE GENOMIC DNA]</scope>
    <source>
        <strain evidence="2">80</strain>
    </source>
</reference>
<dbReference type="KEGG" id="kvr:CIB50_0001453"/>